<dbReference type="InterPro" id="IPR016181">
    <property type="entry name" value="Acyl_CoA_acyltransferase"/>
</dbReference>
<dbReference type="InterPro" id="IPR050832">
    <property type="entry name" value="Bact_Acetyltransf"/>
</dbReference>
<dbReference type="PANTHER" id="PTHR43877">
    <property type="entry name" value="AMINOALKYLPHOSPHONATE N-ACETYLTRANSFERASE-RELATED-RELATED"/>
    <property type="match status" value="1"/>
</dbReference>
<evidence type="ECO:0000259" key="3">
    <source>
        <dbReference type="PROSITE" id="PS51186"/>
    </source>
</evidence>
<dbReference type="Proteomes" id="UP000578000">
    <property type="component" value="Unassembled WGS sequence"/>
</dbReference>
<comment type="caution">
    <text evidence="4">The sequence shown here is derived from an EMBL/GenBank/DDBJ whole genome shotgun (WGS) entry which is preliminary data.</text>
</comment>
<dbReference type="Gene3D" id="3.40.630.30">
    <property type="match status" value="1"/>
</dbReference>
<evidence type="ECO:0000256" key="2">
    <source>
        <dbReference type="ARBA" id="ARBA00023315"/>
    </source>
</evidence>
<dbReference type="AlphaFoldDB" id="A0A841QHC9"/>
<protein>
    <submittedName>
        <fullName evidence="4">Phosphoribosylformimino-5-aminoimidazole carboxamide ribotide isomerase</fullName>
        <ecNumber evidence="4">5.3.1.16</ecNumber>
    </submittedName>
</protein>
<dbReference type="Pfam" id="PF00583">
    <property type="entry name" value="Acetyltransf_1"/>
    <property type="match status" value="1"/>
</dbReference>
<dbReference type="PROSITE" id="PS51186">
    <property type="entry name" value="GNAT"/>
    <property type="match status" value="1"/>
</dbReference>
<evidence type="ECO:0000313" key="5">
    <source>
        <dbReference type="Proteomes" id="UP000578000"/>
    </source>
</evidence>
<dbReference type="InterPro" id="IPR000182">
    <property type="entry name" value="GNAT_dom"/>
</dbReference>
<dbReference type="SUPFAM" id="SSF55729">
    <property type="entry name" value="Acyl-CoA N-acyltransferases (Nat)"/>
    <property type="match status" value="1"/>
</dbReference>
<keyword evidence="5" id="KW-1185">Reference proteome</keyword>
<keyword evidence="1" id="KW-0808">Transferase</keyword>
<evidence type="ECO:0000256" key="1">
    <source>
        <dbReference type="ARBA" id="ARBA00022679"/>
    </source>
</evidence>
<organism evidence="4 5">
    <name type="scientific">Acetobacter lovaniensis</name>
    <dbReference type="NCBI Taxonomy" id="104100"/>
    <lineage>
        <taxon>Bacteria</taxon>
        <taxon>Pseudomonadati</taxon>
        <taxon>Pseudomonadota</taxon>
        <taxon>Alphaproteobacteria</taxon>
        <taxon>Acetobacterales</taxon>
        <taxon>Acetobacteraceae</taxon>
        <taxon>Acetobacter</taxon>
    </lineage>
</organism>
<feature type="domain" description="N-acetyltransferase" evidence="3">
    <location>
        <begin position="8"/>
        <end position="169"/>
    </location>
</feature>
<keyword evidence="2" id="KW-0012">Acyltransferase</keyword>
<dbReference type="GO" id="GO:0003949">
    <property type="term" value="F:1-(5-phosphoribosyl)-5-[(5-phosphoribosylamino)methylideneamino]imidazole-4-carboxamide isomerase activity"/>
    <property type="evidence" value="ECO:0007669"/>
    <property type="project" value="UniProtKB-EC"/>
</dbReference>
<reference evidence="4 5" key="1">
    <citation type="submission" date="2020-08" db="EMBL/GenBank/DDBJ databases">
        <title>Genomic Encyclopedia of Type Strains, Phase IV (KMG-IV): sequencing the most valuable type-strain genomes for metagenomic binning, comparative biology and taxonomic classification.</title>
        <authorList>
            <person name="Goeker M."/>
        </authorList>
    </citation>
    <scope>NUCLEOTIDE SEQUENCE [LARGE SCALE GENOMIC DNA]</scope>
    <source>
        <strain evidence="4 5">DSM 4491</strain>
    </source>
</reference>
<evidence type="ECO:0000313" key="4">
    <source>
        <dbReference type="EMBL" id="MBB6457846.1"/>
    </source>
</evidence>
<accession>A0A841QHC9</accession>
<name>A0A841QHC9_9PROT</name>
<keyword evidence="4" id="KW-0413">Isomerase</keyword>
<proteinExistence type="predicted"/>
<dbReference type="EMBL" id="JACHIE010000011">
    <property type="protein sequence ID" value="MBB6457846.1"/>
    <property type="molecule type" value="Genomic_DNA"/>
</dbReference>
<gene>
    <name evidence="4" type="ORF">HNR55_002448</name>
</gene>
<dbReference type="EC" id="5.3.1.16" evidence="4"/>
<dbReference type="CDD" id="cd04301">
    <property type="entry name" value="NAT_SF"/>
    <property type="match status" value="1"/>
</dbReference>
<dbReference type="GO" id="GO:0016747">
    <property type="term" value="F:acyltransferase activity, transferring groups other than amino-acyl groups"/>
    <property type="evidence" value="ECO:0007669"/>
    <property type="project" value="InterPro"/>
</dbReference>
<sequence length="193" mass="21529">MSRVTRVQRILSLEEDDLQALCESVDAAILDGGGFGWLQPQGRQVLERYFRGLLLVPERMLFAIRLDGVIVGGAQLIRAPRNNELQAMCITLAHLFVAPYARRRGLGAALLREVENAARNMGFRVLNVDVLQTQTAAIALFEKTGFHIWGKHPFYARVGDELVSGLFLTKCLDDTLPLQSTKTRNEQEASHTP</sequence>